<dbReference type="PROSITE" id="PS00118">
    <property type="entry name" value="PA2_HIS"/>
    <property type="match status" value="1"/>
</dbReference>
<proteinExistence type="predicted"/>
<dbReference type="GO" id="GO:0006644">
    <property type="term" value="P:phospholipid metabolic process"/>
    <property type="evidence" value="ECO:0007669"/>
    <property type="project" value="InterPro"/>
</dbReference>
<dbReference type="GO" id="GO:0004623">
    <property type="term" value="F:phospholipase A2 activity"/>
    <property type="evidence" value="ECO:0007669"/>
    <property type="project" value="InterPro"/>
</dbReference>
<protein>
    <recommendedName>
        <fullName evidence="5">Phospholipase A2 domain-containing protein</fullName>
    </recommendedName>
</protein>
<name>A0A163GJR1_9BACL</name>
<gene>
    <name evidence="3" type="ORF">AWU65_03240</name>
</gene>
<evidence type="ECO:0000313" key="3">
    <source>
        <dbReference type="EMBL" id="KZS45009.1"/>
    </source>
</evidence>
<dbReference type="GO" id="GO:0005576">
    <property type="term" value="C:extracellular region"/>
    <property type="evidence" value="ECO:0007669"/>
    <property type="project" value="UniProtKB-SubCell"/>
</dbReference>
<keyword evidence="2" id="KW-0964">Secreted</keyword>
<dbReference type="SUPFAM" id="SSF48619">
    <property type="entry name" value="Phospholipase A2, PLA2"/>
    <property type="match status" value="1"/>
</dbReference>
<comment type="caution">
    <text evidence="3">The sequence shown here is derived from an EMBL/GenBank/DDBJ whole genome shotgun (WGS) entry which is preliminary data.</text>
</comment>
<dbReference type="Gene3D" id="1.20.90.10">
    <property type="entry name" value="Phospholipase A2 domain"/>
    <property type="match status" value="1"/>
</dbReference>
<evidence type="ECO:0000313" key="4">
    <source>
        <dbReference type="Proteomes" id="UP000076796"/>
    </source>
</evidence>
<organism evidence="3 4">
    <name type="scientific">Paenibacillus glucanolyticus</name>
    <dbReference type="NCBI Taxonomy" id="59843"/>
    <lineage>
        <taxon>Bacteria</taxon>
        <taxon>Bacillati</taxon>
        <taxon>Bacillota</taxon>
        <taxon>Bacilli</taxon>
        <taxon>Bacillales</taxon>
        <taxon>Paenibacillaceae</taxon>
        <taxon>Paenibacillus</taxon>
    </lineage>
</organism>
<sequence>MEVKSEQRELGVLEKEFLLSKLNDNEKFIKIKKFLAEQGLLTEAELKISRAYQVMANIYSGVTVEVSLGEGYQIWYSKFDVLNTNEGYEQVIGVHVQNNLEKQYEVKDGVVKLSKELSVDEEVVEQDEVSAQDNCWPHGNWCGPGCSGPGAPVDALDKCCMYHDNCYAINGYSSCQCDYDLLDCTRGMSGWAANIVRTTFILAQIAGYCV</sequence>
<dbReference type="Proteomes" id="UP000076796">
    <property type="component" value="Unassembled WGS sequence"/>
</dbReference>
<dbReference type="OrthoDB" id="5125543at2"/>
<dbReference type="RefSeq" id="WP_063477513.1">
    <property type="nucleotide sequence ID" value="NZ_JBCMWP010000019.1"/>
</dbReference>
<keyword evidence="4" id="KW-1185">Reference proteome</keyword>
<reference evidence="3" key="1">
    <citation type="journal article" date="2016" name="Genome Announc.">
        <title>Draft genomes of two strains of Paenibacillus glucanolyticus with capability to degrade lignocellulose.</title>
        <authorList>
            <person name="Mathews S.L."/>
            <person name="Pawlak J."/>
            <person name="Grunden A.M."/>
        </authorList>
    </citation>
    <scope>NUCLEOTIDE SEQUENCE [LARGE SCALE GENOMIC DNA]</scope>
    <source>
        <strain evidence="3">SLM1</strain>
    </source>
</reference>
<dbReference type="GO" id="GO:0050482">
    <property type="term" value="P:arachidonate secretion"/>
    <property type="evidence" value="ECO:0007669"/>
    <property type="project" value="InterPro"/>
</dbReference>
<evidence type="ECO:0000256" key="1">
    <source>
        <dbReference type="ARBA" id="ARBA00004613"/>
    </source>
</evidence>
<evidence type="ECO:0000256" key="2">
    <source>
        <dbReference type="ARBA" id="ARBA00022525"/>
    </source>
</evidence>
<dbReference type="EMBL" id="LWMH01000001">
    <property type="protein sequence ID" value="KZS45009.1"/>
    <property type="molecule type" value="Genomic_DNA"/>
</dbReference>
<comment type="subcellular location">
    <subcellularLocation>
        <location evidence="1">Secreted</location>
    </subcellularLocation>
</comment>
<accession>A0A163GJR1</accession>
<dbReference type="InterPro" id="IPR033113">
    <property type="entry name" value="PLA2_histidine"/>
</dbReference>
<evidence type="ECO:0008006" key="5">
    <source>
        <dbReference type="Google" id="ProtNLM"/>
    </source>
</evidence>
<dbReference type="AlphaFoldDB" id="A0A163GJR1"/>
<dbReference type="InterPro" id="IPR036444">
    <property type="entry name" value="PLipase_A2_dom_sf"/>
</dbReference>